<dbReference type="EMBL" id="JAYMYS010000008">
    <property type="protein sequence ID" value="KAK7383020.1"/>
    <property type="molecule type" value="Genomic_DNA"/>
</dbReference>
<dbReference type="Gene3D" id="1.10.287.110">
    <property type="entry name" value="DnaJ domain"/>
    <property type="match status" value="1"/>
</dbReference>
<accession>A0AAN9RTL5</accession>
<feature type="region of interest" description="Disordered" evidence="3">
    <location>
        <begin position="1103"/>
        <end position="1129"/>
    </location>
</feature>
<feature type="compositionally biased region" description="Basic and acidic residues" evidence="3">
    <location>
        <begin position="799"/>
        <end position="808"/>
    </location>
</feature>
<evidence type="ECO:0000256" key="3">
    <source>
        <dbReference type="SAM" id="MobiDB-lite"/>
    </source>
</evidence>
<feature type="compositionally biased region" description="Basic and acidic residues" evidence="3">
    <location>
        <begin position="1036"/>
        <end position="1056"/>
    </location>
</feature>
<dbReference type="GO" id="GO:0031982">
    <property type="term" value="C:vesicle"/>
    <property type="evidence" value="ECO:0007669"/>
    <property type="project" value="TreeGrafter"/>
</dbReference>
<evidence type="ECO:0000259" key="4">
    <source>
        <dbReference type="PROSITE" id="PS50076"/>
    </source>
</evidence>
<dbReference type="InterPro" id="IPR001623">
    <property type="entry name" value="DnaJ_domain"/>
</dbReference>
<feature type="region of interest" description="Disordered" evidence="3">
    <location>
        <begin position="1010"/>
        <end position="1056"/>
    </location>
</feature>
<evidence type="ECO:0000256" key="2">
    <source>
        <dbReference type="SAM" id="Coils"/>
    </source>
</evidence>
<dbReference type="SUPFAM" id="SSF46565">
    <property type="entry name" value="Chaperone J-domain"/>
    <property type="match status" value="1"/>
</dbReference>
<dbReference type="PANTHER" id="PTHR23172:SF93">
    <property type="entry name" value="AUXILIN-LIKE PROTEIN"/>
    <property type="match status" value="1"/>
</dbReference>
<gene>
    <name evidence="5" type="ORF">VNO78_28685</name>
</gene>
<feature type="region of interest" description="Disordered" evidence="3">
    <location>
        <begin position="799"/>
        <end position="825"/>
    </location>
</feature>
<dbReference type="PROSITE" id="PS50076">
    <property type="entry name" value="DNAJ_2"/>
    <property type="match status" value="1"/>
</dbReference>
<dbReference type="GO" id="GO:0005737">
    <property type="term" value="C:cytoplasm"/>
    <property type="evidence" value="ECO:0007669"/>
    <property type="project" value="TreeGrafter"/>
</dbReference>
<feature type="domain" description="J" evidence="4">
    <location>
        <begin position="1290"/>
        <end position="1354"/>
    </location>
</feature>
<feature type="compositionally biased region" description="Basic and acidic residues" evidence="3">
    <location>
        <begin position="448"/>
        <end position="464"/>
    </location>
</feature>
<dbReference type="InterPro" id="IPR036869">
    <property type="entry name" value="J_dom_sf"/>
</dbReference>
<organism evidence="5 6">
    <name type="scientific">Psophocarpus tetragonolobus</name>
    <name type="common">Winged bean</name>
    <name type="synonym">Dolichos tetragonolobus</name>
    <dbReference type="NCBI Taxonomy" id="3891"/>
    <lineage>
        <taxon>Eukaryota</taxon>
        <taxon>Viridiplantae</taxon>
        <taxon>Streptophyta</taxon>
        <taxon>Embryophyta</taxon>
        <taxon>Tracheophyta</taxon>
        <taxon>Spermatophyta</taxon>
        <taxon>Magnoliopsida</taxon>
        <taxon>eudicotyledons</taxon>
        <taxon>Gunneridae</taxon>
        <taxon>Pentapetalae</taxon>
        <taxon>rosids</taxon>
        <taxon>fabids</taxon>
        <taxon>Fabales</taxon>
        <taxon>Fabaceae</taxon>
        <taxon>Papilionoideae</taxon>
        <taxon>50 kb inversion clade</taxon>
        <taxon>NPAAA clade</taxon>
        <taxon>indigoferoid/millettioid clade</taxon>
        <taxon>Phaseoleae</taxon>
        <taxon>Psophocarpus</taxon>
    </lineage>
</organism>
<evidence type="ECO:0000313" key="6">
    <source>
        <dbReference type="Proteomes" id="UP001386955"/>
    </source>
</evidence>
<dbReference type="GO" id="GO:0030276">
    <property type="term" value="F:clathrin binding"/>
    <property type="evidence" value="ECO:0007669"/>
    <property type="project" value="TreeGrafter"/>
</dbReference>
<reference evidence="5 6" key="1">
    <citation type="submission" date="2024-01" db="EMBL/GenBank/DDBJ databases">
        <title>The genomes of 5 underutilized Papilionoideae crops provide insights into root nodulation and disease resistanc.</title>
        <authorList>
            <person name="Jiang F."/>
        </authorList>
    </citation>
    <scope>NUCLEOTIDE SEQUENCE [LARGE SCALE GENOMIC DNA]</scope>
    <source>
        <strain evidence="5">DUOXIRENSHENG_FW03</strain>
        <tissue evidence="5">Leaves</tissue>
    </source>
</reference>
<evidence type="ECO:0000256" key="1">
    <source>
        <dbReference type="ARBA" id="ARBA00023054"/>
    </source>
</evidence>
<keyword evidence="1 2" id="KW-0175">Coiled coil</keyword>
<evidence type="ECO:0000313" key="5">
    <source>
        <dbReference type="EMBL" id="KAK7383020.1"/>
    </source>
</evidence>
<feature type="compositionally biased region" description="Low complexity" evidence="3">
    <location>
        <begin position="232"/>
        <end position="243"/>
    </location>
</feature>
<feature type="compositionally biased region" description="Acidic residues" evidence="3">
    <location>
        <begin position="870"/>
        <end position="882"/>
    </location>
</feature>
<name>A0AAN9RTL5_PSOTE</name>
<feature type="compositionally biased region" description="Basic and acidic residues" evidence="3">
    <location>
        <begin position="927"/>
        <end position="945"/>
    </location>
</feature>
<dbReference type="GO" id="GO:0072583">
    <property type="term" value="P:clathrin-dependent endocytosis"/>
    <property type="evidence" value="ECO:0007669"/>
    <property type="project" value="TreeGrafter"/>
</dbReference>
<feature type="region of interest" description="Disordered" evidence="3">
    <location>
        <begin position="867"/>
        <end position="886"/>
    </location>
</feature>
<protein>
    <recommendedName>
        <fullName evidence="4">J domain-containing protein</fullName>
    </recommendedName>
</protein>
<dbReference type="Proteomes" id="UP001386955">
    <property type="component" value="Unassembled WGS sequence"/>
</dbReference>
<feature type="compositionally biased region" description="Basic and acidic residues" evidence="3">
    <location>
        <begin position="1103"/>
        <end position="1116"/>
    </location>
</feature>
<dbReference type="GO" id="GO:0072318">
    <property type="term" value="P:clathrin coat disassembly"/>
    <property type="evidence" value="ECO:0007669"/>
    <property type="project" value="TreeGrafter"/>
</dbReference>
<proteinExistence type="predicted"/>
<sequence length="1354" mass="151483">MEFGAATATLTKRLSNGYGVSGRSAYDGVFTTPIKLRAPSFSSQFDDYSEIFGSAGASLGSSIPILELPELNERRKNDDIRRSRLDYSKVFGGFGNLNAAVPFEELVSEPTEYDRFTTRSKVKVENRSCREDPTNCSKEIPVASWSSNDARRINMSYLKVNQGSENGTNGTTHIAQLRAVPAYTQLIEEVNPVKMNKASKSIPVAQDTCSGGQCNEGIKEPAYSTKSFNGVSPDNSKKPSSNNGVKVRKRSDSIDLFFDACEINNGSNGIHHDKVPPSETMEGNLTNHNGGAMKSMPIKCQASKSSSSEGVSGADSPSYLDDIVDSNSEVAASVAALRKAMEEAQVRMKLAKELMRRKKEGFPDRVKRKSNIKLKAEGEKEAKVAYKTMKLDTKQTFRDMDTFPNASSKVEKSTMRMEQTRTDIGAKETCVAKEAVRETQKKLKSTQVKHEKDVEQKEAGHKGKKIYLKEAENNKEELHVKNTDKIAADKPEESDQTIEMVKGYWGLENNEEKVHADYEASSCEELVQETKLRCQEVVDETKLIRETFENGSKDKGLEVNENGEVENNLTSFYELEGCESKLGGQWSVTGNGGKDPCKPEDGNKFGGSFKLEECKINLRAVQELGDFEKNITQELKGNGDRVAVSSELEECELPEILESMNNESVCSQHGIDLTSMNEDLKNLGCLEERKKRNESGFLDIDQGTKDSCQREATDNIFSNIYAQEIPEDIVDHIHNEEEIYERNSKENKVDGNDMIQDAQASENGFQGATDLMDENMMERIDNKELVEVIRVALSDTSFEEVKAEEAGKTTETSSSYEPDETEKLNRNQAADTIIENEETLEVNPEFHSCDVVVEEIMLASRASFQHQEERYEDADPVQETDDFSDKHAGETSSFIEIPLELNEAVNQTQNIFEAETPEGAATDIGDTDIKDTRNKDQCCEESENVRDPEMLVEDTTLESFGNCKDAEETRVALNEEVDENRSKASNGENLFDNEHNIEESHMPCASDWKSSSFKEEEEVESSHSNLRESSQASITMKEKEANGNLHKEEQEKKLLKKLDEAKEREREREKEKLAVERAIREARERAFADAKERAALERAAAEARQKNISDGRERLGKTTSQANEKTPAEKAAMEAKLKAERAAVERATAEARARALERALSERAASDARNKSDKSVTGFEACRDNGMKQNFHSKSFSYGVRDSADVFDGANGDSAQRCKARSERHQRIGERVAKALAEKNMRDLLVQKEQEARNRVSEAVDSEVKRWSSGKTGNLRALLSTLQYILGPDSGWQPIPLTDIVTTTAVRKAYRKATLCVHPDKLQQRGASIPQKYTCEKVFDLLKEAWNRFDMEER</sequence>
<feature type="region of interest" description="Disordered" evidence="3">
    <location>
        <begin position="441"/>
        <end position="464"/>
    </location>
</feature>
<comment type="caution">
    <text evidence="5">The sequence shown here is derived from an EMBL/GenBank/DDBJ whole genome shotgun (WGS) entry which is preliminary data.</text>
</comment>
<feature type="region of interest" description="Disordered" evidence="3">
    <location>
        <begin position="225"/>
        <end position="248"/>
    </location>
</feature>
<feature type="region of interest" description="Disordered" evidence="3">
    <location>
        <begin position="921"/>
        <end position="945"/>
    </location>
</feature>
<dbReference type="FunFam" id="1.10.287.110:FF:000009">
    <property type="entry name" value="Auxilin-related protein 1"/>
    <property type="match status" value="1"/>
</dbReference>
<feature type="coiled-coil region" evidence="2">
    <location>
        <begin position="1130"/>
        <end position="1159"/>
    </location>
</feature>
<keyword evidence="6" id="KW-1185">Reference proteome</keyword>
<dbReference type="PANTHER" id="PTHR23172">
    <property type="entry name" value="AUXILIN/CYCLIN G-ASSOCIATED KINASE-RELATED"/>
    <property type="match status" value="1"/>
</dbReference>